<dbReference type="InterPro" id="IPR052062">
    <property type="entry name" value="Murein_DD/LD_carboxypeptidase"/>
</dbReference>
<keyword evidence="4 7" id="KW-0378">Hydrolase</keyword>
<evidence type="ECO:0000256" key="1">
    <source>
        <dbReference type="ARBA" id="ARBA00007074"/>
    </source>
</evidence>
<dbReference type="GO" id="GO:0006508">
    <property type="term" value="P:proteolysis"/>
    <property type="evidence" value="ECO:0007669"/>
    <property type="project" value="UniProtKB-KW"/>
</dbReference>
<dbReference type="SUPFAM" id="SSF54001">
    <property type="entry name" value="Cysteine proteinases"/>
    <property type="match status" value="1"/>
</dbReference>
<evidence type="ECO:0000256" key="4">
    <source>
        <dbReference type="ARBA" id="ARBA00022801"/>
    </source>
</evidence>
<dbReference type="EMBL" id="UASK01000008">
    <property type="protein sequence ID" value="SPX42624.1"/>
    <property type="molecule type" value="Genomic_DNA"/>
</dbReference>
<organism evidence="7 8">
    <name type="scientific">Haemophilus influenzae</name>
    <dbReference type="NCBI Taxonomy" id="727"/>
    <lineage>
        <taxon>Bacteria</taxon>
        <taxon>Pseudomonadati</taxon>
        <taxon>Pseudomonadota</taxon>
        <taxon>Gammaproteobacteria</taxon>
        <taxon>Pasteurellales</taxon>
        <taxon>Pasteurellaceae</taxon>
        <taxon>Haemophilus</taxon>
    </lineage>
</organism>
<keyword evidence="5" id="KW-0788">Thiol protease</keyword>
<dbReference type="PANTHER" id="PTHR47360">
    <property type="entry name" value="MUREIN DD-ENDOPEPTIDASE MEPS/MUREIN LD-CARBOXYPEPTIDASE"/>
    <property type="match status" value="1"/>
</dbReference>
<gene>
    <name evidence="7" type="primary">spr_2</name>
    <name evidence="7" type="ORF">NCTC11872_02264</name>
</gene>
<keyword evidence="2" id="KW-0645">Protease</keyword>
<keyword evidence="7" id="KW-0449">Lipoprotein</keyword>
<dbReference type="InterPro" id="IPR038765">
    <property type="entry name" value="Papain-like_cys_pep_sf"/>
</dbReference>
<evidence type="ECO:0000313" key="8">
    <source>
        <dbReference type="Proteomes" id="UP000249936"/>
    </source>
</evidence>
<dbReference type="AlphaFoldDB" id="A0A2X1PRZ6"/>
<protein>
    <submittedName>
        <fullName evidence="7">Lipoprotein</fullName>
        <ecNumber evidence="7">3.4.-.-</ecNumber>
    </submittedName>
</protein>
<sequence>MAIMWGIYVKEGKFLHASTRGGVVYSSMNNPYWSKAFWQVRRI</sequence>
<evidence type="ECO:0000256" key="3">
    <source>
        <dbReference type="ARBA" id="ARBA00022729"/>
    </source>
</evidence>
<comment type="similarity">
    <text evidence="1">Belongs to the peptidase C40 family.</text>
</comment>
<accession>A0A2X1PRZ6</accession>
<dbReference type="Gene3D" id="3.90.1720.10">
    <property type="entry name" value="endopeptidase domain like (from Nostoc punctiforme)"/>
    <property type="match status" value="1"/>
</dbReference>
<evidence type="ECO:0000256" key="5">
    <source>
        <dbReference type="ARBA" id="ARBA00022807"/>
    </source>
</evidence>
<dbReference type="EC" id="3.4.-.-" evidence="7"/>
<dbReference type="Pfam" id="PF00877">
    <property type="entry name" value="NLPC_P60"/>
    <property type="match status" value="1"/>
</dbReference>
<reference evidence="7 8" key="1">
    <citation type="submission" date="2018-06" db="EMBL/GenBank/DDBJ databases">
        <authorList>
            <consortium name="Pathogen Informatics"/>
            <person name="Doyle S."/>
        </authorList>
    </citation>
    <scope>NUCLEOTIDE SEQUENCE [LARGE SCALE GENOMIC DNA]</scope>
    <source>
        <strain evidence="7 8">NCTC11872</strain>
    </source>
</reference>
<name>A0A2X1PRZ6_HAEIF</name>
<feature type="domain" description="NlpC/P60" evidence="6">
    <location>
        <begin position="6"/>
        <end position="42"/>
    </location>
</feature>
<dbReference type="Proteomes" id="UP000249936">
    <property type="component" value="Unassembled WGS sequence"/>
</dbReference>
<dbReference type="PANTHER" id="PTHR47360:SF1">
    <property type="entry name" value="ENDOPEPTIDASE NLPC-RELATED"/>
    <property type="match status" value="1"/>
</dbReference>
<proteinExistence type="inferred from homology"/>
<dbReference type="InterPro" id="IPR000064">
    <property type="entry name" value="NLP_P60_dom"/>
</dbReference>
<evidence type="ECO:0000256" key="2">
    <source>
        <dbReference type="ARBA" id="ARBA00022670"/>
    </source>
</evidence>
<evidence type="ECO:0000259" key="6">
    <source>
        <dbReference type="Pfam" id="PF00877"/>
    </source>
</evidence>
<dbReference type="GO" id="GO:0008234">
    <property type="term" value="F:cysteine-type peptidase activity"/>
    <property type="evidence" value="ECO:0007669"/>
    <property type="project" value="UniProtKB-KW"/>
</dbReference>
<evidence type="ECO:0000313" key="7">
    <source>
        <dbReference type="EMBL" id="SPX42624.1"/>
    </source>
</evidence>
<keyword evidence="3" id="KW-0732">Signal</keyword>